<reference evidence="7 8" key="1">
    <citation type="submission" date="2021-04" db="EMBL/GenBank/DDBJ databases">
        <authorList>
            <person name="Vanwijnsberghe S."/>
        </authorList>
    </citation>
    <scope>NUCLEOTIDE SEQUENCE [LARGE SCALE GENOMIC DNA]</scope>
    <source>
        <strain evidence="7 8">LMG 32171</strain>
    </source>
</reference>
<feature type="domain" description="HAMP" evidence="6">
    <location>
        <begin position="212"/>
        <end position="264"/>
    </location>
</feature>
<keyword evidence="8" id="KW-1185">Reference proteome</keyword>
<dbReference type="InterPro" id="IPR004091">
    <property type="entry name" value="Chemotax_Me-accpt_rcpt_Me-site"/>
</dbReference>
<keyword evidence="1" id="KW-0488">Methylation</keyword>
<dbReference type="PRINTS" id="PR00260">
    <property type="entry name" value="CHEMTRNSDUCR"/>
</dbReference>
<protein>
    <recommendedName>
        <fullName evidence="9">Methyl-accepting chemotaxis protein</fullName>
    </recommendedName>
</protein>
<dbReference type="Pfam" id="PF12729">
    <property type="entry name" value="4HB_MCP_1"/>
    <property type="match status" value="1"/>
</dbReference>
<dbReference type="SMART" id="SM00283">
    <property type="entry name" value="MA"/>
    <property type="match status" value="1"/>
</dbReference>
<evidence type="ECO:0000259" key="5">
    <source>
        <dbReference type="PROSITE" id="PS50111"/>
    </source>
</evidence>
<dbReference type="PROSITE" id="PS50111">
    <property type="entry name" value="CHEMOTAXIS_TRANSDUC_2"/>
    <property type="match status" value="1"/>
</dbReference>
<dbReference type="InterPro" id="IPR024478">
    <property type="entry name" value="HlyB_4HB_MCP"/>
</dbReference>
<evidence type="ECO:0000313" key="7">
    <source>
        <dbReference type="EMBL" id="CAG4893160.1"/>
    </source>
</evidence>
<evidence type="ECO:0000256" key="1">
    <source>
        <dbReference type="ARBA" id="ARBA00022481"/>
    </source>
</evidence>
<dbReference type="Proteomes" id="UP000789752">
    <property type="component" value="Unassembled WGS sequence"/>
</dbReference>
<feature type="transmembrane region" description="Helical" evidence="4">
    <location>
        <begin position="12"/>
        <end position="29"/>
    </location>
</feature>
<dbReference type="InterPro" id="IPR004090">
    <property type="entry name" value="Chemotax_Me-accpt_rcpt"/>
</dbReference>
<evidence type="ECO:0000259" key="6">
    <source>
        <dbReference type="PROSITE" id="PS50885"/>
    </source>
</evidence>
<dbReference type="Pfam" id="PF00672">
    <property type="entry name" value="HAMP"/>
    <property type="match status" value="1"/>
</dbReference>
<evidence type="ECO:0000313" key="8">
    <source>
        <dbReference type="Proteomes" id="UP000789752"/>
    </source>
</evidence>
<proteinExistence type="inferred from homology"/>
<dbReference type="InterPro" id="IPR003660">
    <property type="entry name" value="HAMP_dom"/>
</dbReference>
<dbReference type="CDD" id="cd11386">
    <property type="entry name" value="MCP_signal"/>
    <property type="match status" value="1"/>
</dbReference>
<dbReference type="SMART" id="SM00304">
    <property type="entry name" value="HAMP"/>
    <property type="match status" value="1"/>
</dbReference>
<gene>
    <name evidence="7" type="ORF">R54767_01493</name>
</gene>
<dbReference type="PANTHER" id="PTHR43531:SF14">
    <property type="entry name" value="METHYL-ACCEPTING CHEMOTAXIS PROTEIN I-RELATED"/>
    <property type="match status" value="1"/>
</dbReference>
<feature type="transmembrane region" description="Helical" evidence="4">
    <location>
        <begin position="193"/>
        <end position="211"/>
    </location>
</feature>
<dbReference type="PROSITE" id="PS50885">
    <property type="entry name" value="HAMP"/>
    <property type="match status" value="1"/>
</dbReference>
<feature type="domain" description="Methyl-accepting transducer" evidence="5">
    <location>
        <begin position="269"/>
        <end position="498"/>
    </location>
</feature>
<evidence type="ECO:0000256" key="4">
    <source>
        <dbReference type="SAM" id="Phobius"/>
    </source>
</evidence>
<name>A0ABN7QKE7_9BURK</name>
<comment type="similarity">
    <text evidence="2">Belongs to the methyl-accepting chemotaxis (MCP) protein family.</text>
</comment>
<sequence>MQKLKGSIRLKVYAALGACLTIVFINGVIEARGARALEEHRANSYAHETVPVEDLAATRINALGIHIALMRLLAQRDPGEVQQTEAHIRELEKKLTASWTDYYPGRLTDDAKRAVANRIATCVNEFLSLVDAAVADIDAGNPAGAAATLDKLMSVSVSLSDGLDRNSAMQVAQIEESNQKSEHLYVLVRCLEWGGFFMAFVVVICAAAYLLKVILGPLRSAVEVAERIAGGKLDNDITIVSNDEFGNMLHALRTMDRQLTDVVRGIKSSSESISVAAGEIAAGNTDLSSRTEQQAASLEETAASMEQLTATVRQNAGNAHQATTLASSATEIAHAGNAVVGRMLATMGDISTSSATIGDITTLIESIAFQTNILALNAAVEAARAGEQGRGFAVVAGEVRSLAQRASSAAKEIKDLVQHSVQTVRVGSEQAGEVGRTMEQVLQAIKRVADINAEISVASEEQRRGIEQVNLAVGQMDEVTQQNAALVEEASAAAQSLDQMAAQQKNAVAVFTLGDRGIGPTPALHGIGAG</sequence>
<keyword evidence="4" id="KW-0812">Transmembrane</keyword>
<evidence type="ECO:0000256" key="2">
    <source>
        <dbReference type="ARBA" id="ARBA00029447"/>
    </source>
</evidence>
<dbReference type="Pfam" id="PF00015">
    <property type="entry name" value="MCPsignal"/>
    <property type="match status" value="1"/>
</dbReference>
<dbReference type="SUPFAM" id="SSF58104">
    <property type="entry name" value="Methyl-accepting chemotaxis protein (MCP) signaling domain"/>
    <property type="match status" value="1"/>
</dbReference>
<dbReference type="EMBL" id="CAJQYY010000007">
    <property type="protein sequence ID" value="CAG4893160.1"/>
    <property type="molecule type" value="Genomic_DNA"/>
</dbReference>
<dbReference type="Gene3D" id="1.10.287.950">
    <property type="entry name" value="Methyl-accepting chemotaxis protein"/>
    <property type="match status" value="1"/>
</dbReference>
<keyword evidence="3" id="KW-0807">Transducer</keyword>
<dbReference type="InterPro" id="IPR004089">
    <property type="entry name" value="MCPsignal_dom"/>
</dbReference>
<evidence type="ECO:0000256" key="3">
    <source>
        <dbReference type="PROSITE-ProRule" id="PRU00284"/>
    </source>
</evidence>
<dbReference type="CDD" id="cd06225">
    <property type="entry name" value="HAMP"/>
    <property type="match status" value="1"/>
</dbReference>
<evidence type="ECO:0008006" key="9">
    <source>
        <dbReference type="Google" id="ProtNLM"/>
    </source>
</evidence>
<dbReference type="InterPro" id="IPR051310">
    <property type="entry name" value="MCP_chemotaxis"/>
</dbReference>
<keyword evidence="4" id="KW-0472">Membrane</keyword>
<accession>A0ABN7QKE7</accession>
<organism evidence="7 8">
    <name type="scientific">Paraburkholderia gardini</name>
    <dbReference type="NCBI Taxonomy" id="2823469"/>
    <lineage>
        <taxon>Bacteria</taxon>
        <taxon>Pseudomonadati</taxon>
        <taxon>Pseudomonadota</taxon>
        <taxon>Betaproteobacteria</taxon>
        <taxon>Burkholderiales</taxon>
        <taxon>Burkholderiaceae</taxon>
        <taxon>Paraburkholderia</taxon>
    </lineage>
</organism>
<comment type="caution">
    <text evidence="7">The sequence shown here is derived from an EMBL/GenBank/DDBJ whole genome shotgun (WGS) entry which is preliminary data.</text>
</comment>
<dbReference type="PROSITE" id="PS00538">
    <property type="entry name" value="CHEMOTAXIS_TRANSDUC_1"/>
    <property type="match status" value="1"/>
</dbReference>
<keyword evidence="4" id="KW-1133">Transmembrane helix</keyword>
<dbReference type="PANTHER" id="PTHR43531">
    <property type="entry name" value="PROTEIN ICFG"/>
    <property type="match status" value="1"/>
</dbReference>